<dbReference type="Proteomes" id="UP001253848">
    <property type="component" value="Unassembled WGS sequence"/>
</dbReference>
<evidence type="ECO:0000313" key="4">
    <source>
        <dbReference type="EMBL" id="MDT0685240.1"/>
    </source>
</evidence>
<protein>
    <submittedName>
        <fullName evidence="4">Outer membrane beta-barrel protein</fullName>
    </submittedName>
</protein>
<sequence length="241" mass="26685">MNKSIAFLLLAFGLFTYGAQAQIKLNNVGVGVSYWNRSYSDANEKYVLISSEADGDFTKGGVMPFISAELNLYRSFSLDGRVGLWTGDFSSEGRFGDLTISESIDQTLIPLSLGLTYNFNEILRDDFNFLVGVGVNRYFVQNKVSRTIEGGAGSEASETFSGNNYGAYLKAGLEYMLSDSFGLLLEGRYNTGFYTQSFRTSLDSELESEQISVRGFEIGLSLRYSFLKGTDDDDEAPVEFE</sequence>
<keyword evidence="5" id="KW-1185">Reference proteome</keyword>
<evidence type="ECO:0000256" key="2">
    <source>
        <dbReference type="SAM" id="SignalP"/>
    </source>
</evidence>
<dbReference type="SUPFAM" id="SSF56925">
    <property type="entry name" value="OMPA-like"/>
    <property type="match status" value="1"/>
</dbReference>
<evidence type="ECO:0000259" key="3">
    <source>
        <dbReference type="Pfam" id="PF13505"/>
    </source>
</evidence>
<feature type="chain" id="PRO_5046904661" evidence="2">
    <location>
        <begin position="22"/>
        <end position="241"/>
    </location>
</feature>
<dbReference type="RefSeq" id="WP_311498675.1">
    <property type="nucleotide sequence ID" value="NZ_JAVRHN010000002.1"/>
</dbReference>
<proteinExistence type="predicted"/>
<gene>
    <name evidence="4" type="ORF">RM541_02625</name>
</gene>
<dbReference type="InterPro" id="IPR027385">
    <property type="entry name" value="Beta-barrel_OMP"/>
</dbReference>
<feature type="domain" description="Outer membrane protein beta-barrel" evidence="3">
    <location>
        <begin position="7"/>
        <end position="223"/>
    </location>
</feature>
<keyword evidence="1 2" id="KW-0732">Signal</keyword>
<reference evidence="4 5" key="1">
    <citation type="submission" date="2023-09" db="EMBL/GenBank/DDBJ databases">
        <authorList>
            <person name="Rey-Velasco X."/>
        </authorList>
    </citation>
    <scope>NUCLEOTIDE SEQUENCE [LARGE SCALE GENOMIC DNA]</scope>
    <source>
        <strain evidence="4 5">F225</strain>
    </source>
</reference>
<feature type="signal peptide" evidence="2">
    <location>
        <begin position="1"/>
        <end position="21"/>
    </location>
</feature>
<dbReference type="EMBL" id="JAVRHN010000002">
    <property type="protein sequence ID" value="MDT0685240.1"/>
    <property type="molecule type" value="Genomic_DNA"/>
</dbReference>
<dbReference type="Pfam" id="PF13505">
    <property type="entry name" value="OMP_b-brl"/>
    <property type="match status" value="1"/>
</dbReference>
<organism evidence="4 5">
    <name type="scientific">Autumnicola psychrophila</name>
    <dbReference type="NCBI Taxonomy" id="3075592"/>
    <lineage>
        <taxon>Bacteria</taxon>
        <taxon>Pseudomonadati</taxon>
        <taxon>Bacteroidota</taxon>
        <taxon>Flavobacteriia</taxon>
        <taxon>Flavobacteriales</taxon>
        <taxon>Flavobacteriaceae</taxon>
        <taxon>Autumnicola</taxon>
    </lineage>
</organism>
<accession>A0ABU3DNF6</accession>
<dbReference type="Gene3D" id="2.40.160.20">
    <property type="match status" value="1"/>
</dbReference>
<name>A0ABU3DNF6_9FLAO</name>
<evidence type="ECO:0000313" key="5">
    <source>
        <dbReference type="Proteomes" id="UP001253848"/>
    </source>
</evidence>
<comment type="caution">
    <text evidence="4">The sequence shown here is derived from an EMBL/GenBank/DDBJ whole genome shotgun (WGS) entry which is preliminary data.</text>
</comment>
<dbReference type="InterPro" id="IPR011250">
    <property type="entry name" value="OMP/PagP_B-barrel"/>
</dbReference>
<evidence type="ECO:0000256" key="1">
    <source>
        <dbReference type="ARBA" id="ARBA00022729"/>
    </source>
</evidence>